<dbReference type="InterPro" id="IPR004408">
    <property type="entry name" value="Biotin_CoA_COase_ligase"/>
</dbReference>
<comment type="similarity">
    <text evidence="1">Belongs to the biotin--protein ligase family.</text>
</comment>
<dbReference type="InterPro" id="IPR004143">
    <property type="entry name" value="BPL_LPL_catalytic"/>
</dbReference>
<dbReference type="NCBIfam" id="TIGR00121">
    <property type="entry name" value="birA_ligase"/>
    <property type="match status" value="1"/>
</dbReference>
<name>A0ABR2YSR3_9CHLO</name>
<evidence type="ECO:0000313" key="5">
    <source>
        <dbReference type="Proteomes" id="UP001491310"/>
    </source>
</evidence>
<dbReference type="InterPro" id="IPR045864">
    <property type="entry name" value="aa-tRNA-synth_II/BPL/LPL"/>
</dbReference>
<dbReference type="SUPFAM" id="SSF55681">
    <property type="entry name" value="Class II aaRS and biotin synthetases"/>
    <property type="match status" value="1"/>
</dbReference>
<protein>
    <recommendedName>
        <fullName evidence="3">BPL/LPL catalytic domain-containing protein</fullName>
    </recommendedName>
</protein>
<proteinExistence type="inferred from homology"/>
<gene>
    <name evidence="4" type="ORF">WJX75_009826</name>
</gene>
<keyword evidence="2" id="KW-0436">Ligase</keyword>
<evidence type="ECO:0000313" key="4">
    <source>
        <dbReference type="EMBL" id="KAK9909942.1"/>
    </source>
</evidence>
<comment type="caution">
    <text evidence="4">The sequence shown here is derived from an EMBL/GenBank/DDBJ whole genome shotgun (WGS) entry which is preliminary data.</text>
</comment>
<reference evidence="4 5" key="1">
    <citation type="journal article" date="2024" name="Nat. Commun.">
        <title>Phylogenomics reveals the evolutionary origins of lichenization in chlorophyte algae.</title>
        <authorList>
            <person name="Puginier C."/>
            <person name="Libourel C."/>
            <person name="Otte J."/>
            <person name="Skaloud P."/>
            <person name="Haon M."/>
            <person name="Grisel S."/>
            <person name="Petersen M."/>
            <person name="Berrin J.G."/>
            <person name="Delaux P.M."/>
            <person name="Dal Grande F."/>
            <person name="Keller J."/>
        </authorList>
    </citation>
    <scope>NUCLEOTIDE SEQUENCE [LARGE SCALE GENOMIC DNA]</scope>
    <source>
        <strain evidence="4 5">SAG 216-7</strain>
    </source>
</reference>
<accession>A0ABR2YSR3</accession>
<evidence type="ECO:0000256" key="2">
    <source>
        <dbReference type="ARBA" id="ARBA00022598"/>
    </source>
</evidence>
<sequence length="283" mass="31438">MPIGMESYTVNVHARTPDILDQAKLSLERGPILTSRGTDNSSAVHVNFPADRQIKGKGRGQNTWVSPEGCLMFSTSAHLSIQGQCLPFVQYVVSLALVQAVQEQAKQQLKGNEVDVRIKWPNDVYGHQLKIAGILCQSAYRNQQFQVVIGIGLNLSNRQPTTCVDALIEEKHRELKLEGSPQPVQPEVLLCGILNRLEQLLDVLLSSGFEPLQQAYLDAWLHTGQKVVLEEKQGNTLHQVPLTILGLTCNGYLKAQDEHGEQYELHPDGNSLDFFKGLVRKKA</sequence>
<dbReference type="Gene3D" id="3.30.930.10">
    <property type="entry name" value="Bira Bifunctional Protein, Domain 2"/>
    <property type="match status" value="1"/>
</dbReference>
<dbReference type="PANTHER" id="PTHR12835:SF5">
    <property type="entry name" value="BIOTIN--PROTEIN LIGASE"/>
    <property type="match status" value="1"/>
</dbReference>
<evidence type="ECO:0000256" key="1">
    <source>
        <dbReference type="ARBA" id="ARBA00009934"/>
    </source>
</evidence>
<dbReference type="EMBL" id="JALJOT010000006">
    <property type="protein sequence ID" value="KAK9909942.1"/>
    <property type="molecule type" value="Genomic_DNA"/>
</dbReference>
<evidence type="ECO:0000259" key="3">
    <source>
        <dbReference type="PROSITE" id="PS51733"/>
    </source>
</evidence>
<dbReference type="Proteomes" id="UP001491310">
    <property type="component" value="Unassembled WGS sequence"/>
</dbReference>
<dbReference type="Pfam" id="PF03099">
    <property type="entry name" value="BPL_LplA_LipB"/>
    <property type="match status" value="1"/>
</dbReference>
<dbReference type="CDD" id="cd16442">
    <property type="entry name" value="BPL"/>
    <property type="match status" value="1"/>
</dbReference>
<dbReference type="PANTHER" id="PTHR12835">
    <property type="entry name" value="BIOTIN PROTEIN LIGASE"/>
    <property type="match status" value="1"/>
</dbReference>
<organism evidence="4 5">
    <name type="scientific">Coccomyxa subellipsoidea</name>
    <dbReference type="NCBI Taxonomy" id="248742"/>
    <lineage>
        <taxon>Eukaryota</taxon>
        <taxon>Viridiplantae</taxon>
        <taxon>Chlorophyta</taxon>
        <taxon>core chlorophytes</taxon>
        <taxon>Trebouxiophyceae</taxon>
        <taxon>Trebouxiophyceae incertae sedis</taxon>
        <taxon>Coccomyxaceae</taxon>
        <taxon>Coccomyxa</taxon>
    </lineage>
</organism>
<feature type="domain" description="BPL/LPL catalytic" evidence="3">
    <location>
        <begin position="18"/>
        <end position="205"/>
    </location>
</feature>
<keyword evidence="5" id="KW-1185">Reference proteome</keyword>
<dbReference type="PROSITE" id="PS51733">
    <property type="entry name" value="BPL_LPL_CATALYTIC"/>
    <property type="match status" value="1"/>
</dbReference>